<dbReference type="SMART" id="SM00028">
    <property type="entry name" value="TPR"/>
    <property type="match status" value="4"/>
</dbReference>
<dbReference type="PANTHER" id="PTHR44858">
    <property type="entry name" value="TETRATRICOPEPTIDE REPEAT PROTEIN 6"/>
    <property type="match status" value="1"/>
</dbReference>
<name>A0A7W8UFU6_9HYPH</name>
<dbReference type="InterPro" id="IPR019734">
    <property type="entry name" value="TPR_rpt"/>
</dbReference>
<dbReference type="Pfam" id="PF13431">
    <property type="entry name" value="TPR_17"/>
    <property type="match status" value="1"/>
</dbReference>
<dbReference type="InterPro" id="IPR050498">
    <property type="entry name" value="Ycf3"/>
</dbReference>
<dbReference type="EMBL" id="JACHBK010000011">
    <property type="protein sequence ID" value="MBB5538014.1"/>
    <property type="molecule type" value="Genomic_DNA"/>
</dbReference>
<dbReference type="Proteomes" id="UP000585507">
    <property type="component" value="Unassembled WGS sequence"/>
</dbReference>
<dbReference type="InterPro" id="IPR036420">
    <property type="entry name" value="BRCT_dom_sf"/>
</dbReference>
<sequence length="364" mass="40064">MAVAGQTFGIVGALAAFPRRLATREVERQGGHLRRGVTRRTSHLVFGRGLLAKASEAQIEARFDTETGQGRFLLSENGFLRLLGLLRSPETSTLTRQALIDQSRLSPRTFDFLSLFDAFEHAAEPYSFRDLILARKYADLIASGAPWSAIARSVSRSRSVASLARLSLHHEGSDIIYVRGGEGLSELDGQLLFDLGTPDDIELDDLFSQAEAAEADGLYDEAAALYQRCLAIDPTDPVAAFNRANCLKAGGRQLEAAHEYARALKLDPSFVEAWFNLAGLMGDRGRVDAARRHLQKAIELDGDYADAIFNLAKLEFDAGNLTEARRRWARYLELDSDSEWARTAARGVQFVDLQFIGKTGGRNA</sequence>
<protein>
    <submittedName>
        <fullName evidence="4">Tetratricopeptide (TPR) repeat protein</fullName>
    </submittedName>
</protein>
<reference evidence="4 5" key="1">
    <citation type="submission" date="2020-08" db="EMBL/GenBank/DDBJ databases">
        <title>Genomic Encyclopedia of Type Strains, Phase IV (KMG-V): Genome sequencing to study the core and pangenomes of soil and plant-associated prokaryotes.</title>
        <authorList>
            <person name="Whitman W."/>
        </authorList>
    </citation>
    <scope>NUCLEOTIDE SEQUENCE [LARGE SCALE GENOMIC DNA]</scope>
    <source>
        <strain evidence="4 5">SEMIA 4084</strain>
    </source>
</reference>
<organism evidence="4 5">
    <name type="scientific">Rhizobium giardinii</name>
    <dbReference type="NCBI Taxonomy" id="56731"/>
    <lineage>
        <taxon>Bacteria</taxon>
        <taxon>Pseudomonadati</taxon>
        <taxon>Pseudomonadota</taxon>
        <taxon>Alphaproteobacteria</taxon>
        <taxon>Hyphomicrobiales</taxon>
        <taxon>Rhizobiaceae</taxon>
        <taxon>Rhizobium/Agrobacterium group</taxon>
        <taxon>Rhizobium</taxon>
    </lineage>
</organism>
<comment type="caution">
    <text evidence="4">The sequence shown here is derived from an EMBL/GenBank/DDBJ whole genome shotgun (WGS) entry which is preliminary data.</text>
</comment>
<evidence type="ECO:0000313" key="5">
    <source>
        <dbReference type="Proteomes" id="UP000585507"/>
    </source>
</evidence>
<proteinExistence type="predicted"/>
<dbReference type="RefSeq" id="WP_018328170.1">
    <property type="nucleotide sequence ID" value="NZ_JACHBK010000011.1"/>
</dbReference>
<dbReference type="PANTHER" id="PTHR44858:SF1">
    <property type="entry name" value="UDP-N-ACETYLGLUCOSAMINE--PEPTIDE N-ACETYLGLUCOSAMINYLTRANSFERASE SPINDLY-RELATED"/>
    <property type="match status" value="1"/>
</dbReference>
<dbReference type="SUPFAM" id="SSF48452">
    <property type="entry name" value="TPR-like"/>
    <property type="match status" value="1"/>
</dbReference>
<keyword evidence="2 3" id="KW-0802">TPR repeat</keyword>
<keyword evidence="5" id="KW-1185">Reference proteome</keyword>
<dbReference type="Gene3D" id="3.40.50.10190">
    <property type="entry name" value="BRCT domain"/>
    <property type="match status" value="1"/>
</dbReference>
<keyword evidence="1" id="KW-0677">Repeat</keyword>
<evidence type="ECO:0000256" key="1">
    <source>
        <dbReference type="ARBA" id="ARBA00022737"/>
    </source>
</evidence>
<evidence type="ECO:0000256" key="3">
    <source>
        <dbReference type="PROSITE-ProRule" id="PRU00339"/>
    </source>
</evidence>
<feature type="repeat" description="TPR" evidence="3">
    <location>
        <begin position="271"/>
        <end position="304"/>
    </location>
</feature>
<evidence type="ECO:0000256" key="2">
    <source>
        <dbReference type="ARBA" id="ARBA00022803"/>
    </source>
</evidence>
<dbReference type="Pfam" id="PF14559">
    <property type="entry name" value="TPR_19"/>
    <property type="match status" value="1"/>
</dbReference>
<dbReference type="Gene3D" id="1.25.40.10">
    <property type="entry name" value="Tetratricopeptide repeat domain"/>
    <property type="match status" value="2"/>
</dbReference>
<dbReference type="PROSITE" id="PS50005">
    <property type="entry name" value="TPR"/>
    <property type="match status" value="1"/>
</dbReference>
<dbReference type="AlphaFoldDB" id="A0A7W8UFU6"/>
<evidence type="ECO:0000313" key="4">
    <source>
        <dbReference type="EMBL" id="MBB5538014.1"/>
    </source>
</evidence>
<dbReference type="InterPro" id="IPR011990">
    <property type="entry name" value="TPR-like_helical_dom_sf"/>
</dbReference>
<accession>A0A7W8UFU6</accession>
<gene>
    <name evidence="4" type="ORF">GGD55_004735</name>
</gene>